<evidence type="ECO:0000313" key="1">
    <source>
        <dbReference type="EMBL" id="QHT14062.1"/>
    </source>
</evidence>
<reference evidence="1" key="1">
    <citation type="journal article" date="2020" name="Nature">
        <title>Giant virus diversity and host interactions through global metagenomics.</title>
        <authorList>
            <person name="Schulz F."/>
            <person name="Roux S."/>
            <person name="Paez-Espino D."/>
            <person name="Jungbluth S."/>
            <person name="Walsh D.A."/>
            <person name="Denef V.J."/>
            <person name="McMahon K.D."/>
            <person name="Konstantinidis K.T."/>
            <person name="Eloe-Fadrosh E.A."/>
            <person name="Kyrpides N.C."/>
            <person name="Woyke T."/>
        </authorList>
    </citation>
    <scope>NUCLEOTIDE SEQUENCE</scope>
    <source>
        <strain evidence="1">GVMAG-M-3300023174-134</strain>
    </source>
</reference>
<dbReference type="AlphaFoldDB" id="A0A6C0DCD1"/>
<sequence>MKKNKIYQKNYTLLTSILVLVLIYYTKEEYEDYKISMKTRTLSKDGFVVLYNSKYALNTTHTPCYKLHNDVLNLLPPGYVFIDYIYEINNVALSTFHRDVTSSKHIYNTNHTVYTLILYKYDGELLSLCPGSNQTYPFVFSRILNIDGKSGTAFLFDCDILHAGRINECKDRKVIQYKICHKDDLEKLKSLSGVHKEKTEQCINNLYGKIKRKLSYFFEMPINYFAYPLMIKKENDNNMTKLVQSFIPVDFYNND</sequence>
<proteinExistence type="predicted"/>
<accession>A0A6C0DCD1</accession>
<name>A0A6C0DCD1_9ZZZZ</name>
<protein>
    <submittedName>
        <fullName evidence="1">Uncharacterized protein</fullName>
    </submittedName>
</protein>
<dbReference type="EMBL" id="MN739578">
    <property type="protein sequence ID" value="QHT14062.1"/>
    <property type="molecule type" value="Genomic_DNA"/>
</dbReference>
<organism evidence="1">
    <name type="scientific">viral metagenome</name>
    <dbReference type="NCBI Taxonomy" id="1070528"/>
    <lineage>
        <taxon>unclassified sequences</taxon>
        <taxon>metagenomes</taxon>
        <taxon>organismal metagenomes</taxon>
    </lineage>
</organism>